<keyword evidence="4 8" id="KW-0378">Hydrolase</keyword>
<dbReference type="InterPro" id="IPR036590">
    <property type="entry name" value="SRAP-like"/>
</dbReference>
<dbReference type="EC" id="3.4.-.-" evidence="8"/>
<sequence>MCGRFVRKSTITVIEDEFDIYEVQWAFEPSYNIAPSQDVACVIGNGGNHLVKFRWGLVPFWADDPAIGYKMINARAETVAQKKSFARAFKKQRCLVIADGFYEWRKLADGKRKIPMYAHLRADRPFGFAGLYENWKSKDGTILQTCTIITTQPNRLMVPIHNRMPVIIAPEKRKIWLDREIQDTSTLMPLLVPYNAS</sequence>
<keyword evidence="6" id="KW-0238">DNA-binding</keyword>
<reference evidence="9 10" key="1">
    <citation type="journal article" date="2015" name="Microbiome">
        <title>Genomic resolution of linkages in carbon, nitrogen, and sulfur cycling among widespread estuary sediment bacteria.</title>
        <authorList>
            <person name="Baker B.J."/>
            <person name="Lazar C.S."/>
            <person name="Teske A.P."/>
            <person name="Dick G.J."/>
        </authorList>
    </citation>
    <scope>NUCLEOTIDE SEQUENCE [LARGE SCALE GENOMIC DNA]</scope>
    <source>
        <strain evidence="9">SM1_77</strain>
    </source>
</reference>
<dbReference type="InterPro" id="IPR003738">
    <property type="entry name" value="SRAP"/>
</dbReference>
<evidence type="ECO:0000256" key="1">
    <source>
        <dbReference type="ARBA" id="ARBA00008136"/>
    </source>
</evidence>
<keyword evidence="7" id="KW-0456">Lyase</keyword>
<proteinExistence type="inferred from homology"/>
<evidence type="ECO:0000313" key="9">
    <source>
        <dbReference type="EMBL" id="KPL13213.1"/>
    </source>
</evidence>
<comment type="caution">
    <text evidence="9">The sequence shown here is derived from an EMBL/GenBank/DDBJ whole genome shotgun (WGS) entry which is preliminary data.</text>
</comment>
<dbReference type="Proteomes" id="UP000050975">
    <property type="component" value="Unassembled WGS sequence"/>
</dbReference>
<evidence type="ECO:0000256" key="4">
    <source>
        <dbReference type="ARBA" id="ARBA00022801"/>
    </source>
</evidence>
<dbReference type="PANTHER" id="PTHR13604">
    <property type="entry name" value="DC12-RELATED"/>
    <property type="match status" value="1"/>
</dbReference>
<dbReference type="GO" id="GO:0003697">
    <property type="term" value="F:single-stranded DNA binding"/>
    <property type="evidence" value="ECO:0007669"/>
    <property type="project" value="InterPro"/>
</dbReference>
<keyword evidence="3" id="KW-0227">DNA damage</keyword>
<evidence type="ECO:0000256" key="3">
    <source>
        <dbReference type="ARBA" id="ARBA00022763"/>
    </source>
</evidence>
<keyword evidence="2 8" id="KW-0645">Protease</keyword>
<dbReference type="EMBL" id="LJVE01000117">
    <property type="protein sequence ID" value="KPL13213.1"/>
    <property type="molecule type" value="Genomic_DNA"/>
</dbReference>
<organism evidence="9 10">
    <name type="scientific">candidate division WOR_3 bacterium SM1_77</name>
    <dbReference type="NCBI Taxonomy" id="1703778"/>
    <lineage>
        <taxon>Bacteria</taxon>
        <taxon>Bacteria division WOR-3</taxon>
    </lineage>
</organism>
<gene>
    <name evidence="9" type="ORF">AMJ74_05625</name>
</gene>
<evidence type="ECO:0000256" key="8">
    <source>
        <dbReference type="RuleBase" id="RU364100"/>
    </source>
</evidence>
<evidence type="ECO:0000256" key="7">
    <source>
        <dbReference type="ARBA" id="ARBA00023239"/>
    </source>
</evidence>
<evidence type="ECO:0000256" key="6">
    <source>
        <dbReference type="ARBA" id="ARBA00023125"/>
    </source>
</evidence>
<evidence type="ECO:0000313" key="10">
    <source>
        <dbReference type="Proteomes" id="UP000050975"/>
    </source>
</evidence>
<name>A0A0S8JX99_UNCW3</name>
<comment type="similarity">
    <text evidence="1 8">Belongs to the SOS response-associated peptidase family.</text>
</comment>
<dbReference type="SUPFAM" id="SSF143081">
    <property type="entry name" value="BB1717-like"/>
    <property type="match status" value="1"/>
</dbReference>
<dbReference type="GO" id="GO:0006508">
    <property type="term" value="P:proteolysis"/>
    <property type="evidence" value="ECO:0007669"/>
    <property type="project" value="UniProtKB-KW"/>
</dbReference>
<dbReference type="PATRIC" id="fig|1703778.3.peg.892"/>
<keyword evidence="5" id="KW-0190">Covalent protein-DNA linkage</keyword>
<feature type="non-terminal residue" evidence="9">
    <location>
        <position position="197"/>
    </location>
</feature>
<dbReference type="Pfam" id="PF02586">
    <property type="entry name" value="SRAP"/>
    <property type="match status" value="1"/>
</dbReference>
<dbReference type="GO" id="GO:0008233">
    <property type="term" value="F:peptidase activity"/>
    <property type="evidence" value="ECO:0007669"/>
    <property type="project" value="UniProtKB-KW"/>
</dbReference>
<dbReference type="GO" id="GO:0106300">
    <property type="term" value="P:protein-DNA covalent cross-linking repair"/>
    <property type="evidence" value="ECO:0007669"/>
    <property type="project" value="InterPro"/>
</dbReference>
<dbReference type="AlphaFoldDB" id="A0A0S8JX99"/>
<accession>A0A0S8JX99</accession>
<protein>
    <recommendedName>
        <fullName evidence="8">Abasic site processing protein</fullName>
        <ecNumber evidence="8">3.4.-.-</ecNumber>
    </recommendedName>
</protein>
<dbReference type="PANTHER" id="PTHR13604:SF0">
    <property type="entry name" value="ABASIC SITE PROCESSING PROTEIN HMCES"/>
    <property type="match status" value="1"/>
</dbReference>
<evidence type="ECO:0000256" key="5">
    <source>
        <dbReference type="ARBA" id="ARBA00023124"/>
    </source>
</evidence>
<evidence type="ECO:0000256" key="2">
    <source>
        <dbReference type="ARBA" id="ARBA00022670"/>
    </source>
</evidence>
<dbReference type="Gene3D" id="3.90.1680.10">
    <property type="entry name" value="SOS response associated peptidase-like"/>
    <property type="match status" value="1"/>
</dbReference>
<dbReference type="GO" id="GO:0016829">
    <property type="term" value="F:lyase activity"/>
    <property type="evidence" value="ECO:0007669"/>
    <property type="project" value="UniProtKB-KW"/>
</dbReference>